<name>S8C192_DACHA</name>
<feature type="domain" description="VWFA" evidence="2">
    <location>
        <begin position="421"/>
        <end position="561"/>
    </location>
</feature>
<feature type="region of interest" description="Disordered" evidence="1">
    <location>
        <begin position="244"/>
        <end position="287"/>
    </location>
</feature>
<gene>
    <name evidence="3" type="ORF">H072_447</name>
</gene>
<dbReference type="OMA" id="CTHQAKH"/>
<feature type="compositionally biased region" description="Polar residues" evidence="1">
    <location>
        <begin position="76"/>
        <end position="90"/>
    </location>
</feature>
<evidence type="ECO:0000259" key="2">
    <source>
        <dbReference type="PROSITE" id="PS50234"/>
    </source>
</evidence>
<feature type="compositionally biased region" description="Basic and acidic residues" evidence="1">
    <location>
        <begin position="1"/>
        <end position="11"/>
    </location>
</feature>
<dbReference type="HOGENOM" id="CLU_297357_0_0_1"/>
<dbReference type="PANTHER" id="PTHR10579:SF43">
    <property type="entry name" value="ZINC FINGER (C3HC4-TYPE RING FINGER) FAMILY PROTEIN"/>
    <property type="match status" value="1"/>
</dbReference>
<dbReference type="AlphaFoldDB" id="S8C192"/>
<evidence type="ECO:0000313" key="3">
    <source>
        <dbReference type="EMBL" id="EPS45518.1"/>
    </source>
</evidence>
<keyword evidence="4" id="KW-1185">Reference proteome</keyword>
<dbReference type="EMBL" id="AQGS01000013">
    <property type="protein sequence ID" value="EPS45518.1"/>
    <property type="molecule type" value="Genomic_DNA"/>
</dbReference>
<comment type="caution">
    <text evidence="3">The sequence shown here is derived from an EMBL/GenBank/DDBJ whole genome shotgun (WGS) entry which is preliminary data.</text>
</comment>
<feature type="region of interest" description="Disordered" evidence="1">
    <location>
        <begin position="1"/>
        <end position="90"/>
    </location>
</feature>
<dbReference type="InterPro" id="IPR002035">
    <property type="entry name" value="VWF_A"/>
</dbReference>
<accession>S8C192</accession>
<organism evidence="3 4">
    <name type="scientific">Dactylellina haptotyla (strain CBS 200.50)</name>
    <name type="common">Nematode-trapping fungus</name>
    <name type="synonym">Monacrosporium haptotylum</name>
    <dbReference type="NCBI Taxonomy" id="1284197"/>
    <lineage>
        <taxon>Eukaryota</taxon>
        <taxon>Fungi</taxon>
        <taxon>Dikarya</taxon>
        <taxon>Ascomycota</taxon>
        <taxon>Pezizomycotina</taxon>
        <taxon>Orbiliomycetes</taxon>
        <taxon>Orbiliales</taxon>
        <taxon>Orbiliaceae</taxon>
        <taxon>Dactylellina</taxon>
    </lineage>
</organism>
<reference evidence="4" key="2">
    <citation type="submission" date="2013-04" db="EMBL/GenBank/DDBJ databases">
        <title>Genomic mechanisms accounting for the adaptation to parasitism in nematode-trapping fungi.</title>
        <authorList>
            <person name="Ahren D.G."/>
        </authorList>
    </citation>
    <scope>NUCLEOTIDE SEQUENCE [LARGE SCALE GENOMIC DNA]</scope>
    <source>
        <strain evidence="4">CBS 200.50</strain>
    </source>
</reference>
<proteinExistence type="predicted"/>
<dbReference type="OrthoDB" id="5213862at2759"/>
<evidence type="ECO:0000256" key="1">
    <source>
        <dbReference type="SAM" id="MobiDB-lite"/>
    </source>
</evidence>
<evidence type="ECO:0000313" key="4">
    <source>
        <dbReference type="Proteomes" id="UP000015100"/>
    </source>
</evidence>
<dbReference type="Proteomes" id="UP000015100">
    <property type="component" value="Unassembled WGS sequence"/>
</dbReference>
<dbReference type="PROSITE" id="PS50234">
    <property type="entry name" value="VWFA"/>
    <property type="match status" value="1"/>
</dbReference>
<dbReference type="SMART" id="SM00327">
    <property type="entry name" value="VWA"/>
    <property type="match status" value="1"/>
</dbReference>
<dbReference type="InterPro" id="IPR036465">
    <property type="entry name" value="vWFA_dom_sf"/>
</dbReference>
<dbReference type="InterPro" id="IPR051266">
    <property type="entry name" value="CLCR"/>
</dbReference>
<dbReference type="Gene3D" id="3.40.50.410">
    <property type="entry name" value="von Willebrand factor, type A domain"/>
    <property type="match status" value="1"/>
</dbReference>
<dbReference type="CDD" id="cd00198">
    <property type="entry name" value="vWFA"/>
    <property type="match status" value="1"/>
</dbReference>
<feature type="compositionally biased region" description="Basic residues" evidence="1">
    <location>
        <begin position="978"/>
        <end position="992"/>
    </location>
</feature>
<protein>
    <recommendedName>
        <fullName evidence="2">VWFA domain-containing protein</fullName>
    </recommendedName>
</protein>
<feature type="region of interest" description="Disordered" evidence="1">
    <location>
        <begin position="167"/>
        <end position="200"/>
    </location>
</feature>
<feature type="compositionally biased region" description="Polar residues" evidence="1">
    <location>
        <begin position="167"/>
        <end position="188"/>
    </location>
</feature>
<dbReference type="Pfam" id="PF00092">
    <property type="entry name" value="VWA"/>
    <property type="match status" value="1"/>
</dbReference>
<feature type="region of interest" description="Disordered" evidence="1">
    <location>
        <begin position="958"/>
        <end position="1013"/>
    </location>
</feature>
<dbReference type="SUPFAM" id="SSF53300">
    <property type="entry name" value="vWA-like"/>
    <property type="match status" value="1"/>
</dbReference>
<reference evidence="3 4" key="1">
    <citation type="journal article" date="2013" name="PLoS Genet.">
        <title>Genomic mechanisms accounting for the adaptation to parasitism in nematode-trapping fungi.</title>
        <authorList>
            <person name="Meerupati T."/>
            <person name="Andersson K.M."/>
            <person name="Friman E."/>
            <person name="Kumar D."/>
            <person name="Tunlid A."/>
            <person name="Ahren D."/>
        </authorList>
    </citation>
    <scope>NUCLEOTIDE SEQUENCE [LARGE SCALE GENOMIC DNA]</scope>
    <source>
        <strain evidence="3 4">CBS 200.50</strain>
    </source>
</reference>
<feature type="compositionally biased region" description="Low complexity" evidence="1">
    <location>
        <begin position="251"/>
        <end position="264"/>
    </location>
</feature>
<dbReference type="PANTHER" id="PTHR10579">
    <property type="entry name" value="CALCIUM-ACTIVATED CHLORIDE CHANNEL REGULATOR"/>
    <property type="match status" value="1"/>
</dbReference>
<sequence>MASDAKSHLDRPLPATPASPHRVSTSFPVGKGLNISKTRDRTRLKKKGTRESVQETTTAFPQSEADEHTSRALVVSRTSSPSLPNSRPSIDSTLRETLQSRWSTSTSDVASGVFLRKESKRKIFGIPISFKRRVKSELPPSLHTGSGFFGSRFGASKLSLALGSPKANINSPTSEQQWKSSRASSSMTVRGMDGTASDDDTRFEHSFPALYEEGELTLRSRVPQRRHTMTGNILGVYGSPLRGHVGPPTLSRHSSIRSPSRSPSGVEKRSSVKGLLSLFPRPPKRETSGLMEMLNGNNTMPLIFEAPEHHPSEYASGADGHISPNNLNESKGLFLGLEENKGYKIPPTNRVSTMVPFPTPKNIVYTGAHKKPILTHLDLQVVAETDTIDIGQTRDIWAVIELNGSLSNNRELINSASSGLDVVFLLDLSQNMSEQSVTTMKTTLGYLIENLSGNLSDNFGMAGFTSTSACEVLMPLIPCTHQAKHRAFTLLSKLAATSDAFLVDTPISNVVRAACSMFMPCVYGKNKNLIILSSAVPSHQHNMVDVSGFEDVKVHVIGVGSIYWPVSDVTYADTRDGGGGFCFTAAMMDIKNSAEDENHKIKLQAVTRRFLRAVRSKNSIGIIRDVEISITPGMNVTIEAMMGKTRINTLRPGERATIIVRMAVTSLLRGNHIERGEMVESIEDELYASLGMERMKLLTVKVEHRHSLFPDTTVLTTSASASVVIVAKDTLWSGIRSTYDDEWGMPIFLPSPRRNFARKALLQKIAMENTNPKDALIAVERTTRATEEKDLDYFDVVRELKYQIRVWNSRRRGRVMTFSGGNGAGETIHFHGKVSEEDMDRPFSFEGKQEKILAVAHEERIPTPDLTNDSDSVDESFGSLGADLSGGNENSTGSVVRYIDTDGAVEGSPVTAINETVRRVSEPRLPDSASRLWKRIEKAGEVGSIGESSTIADDTLANEYGGSITGESAADTGEKNGQGKKGKKKKKAKGKKGVGSATTMEYEASAESDNGTY</sequence>